<dbReference type="Proteomes" id="UP000600588">
    <property type="component" value="Unassembled WGS sequence"/>
</dbReference>
<organism evidence="1 2">
    <name type="scientific">Aestuariibaculum sediminum</name>
    <dbReference type="NCBI Taxonomy" id="2770637"/>
    <lineage>
        <taxon>Bacteria</taxon>
        <taxon>Pseudomonadati</taxon>
        <taxon>Bacteroidota</taxon>
        <taxon>Flavobacteriia</taxon>
        <taxon>Flavobacteriales</taxon>
        <taxon>Flavobacteriaceae</taxon>
    </lineage>
</organism>
<keyword evidence="2" id="KW-1185">Reference proteome</keyword>
<gene>
    <name evidence="1" type="ORF">ICJ83_14315</name>
</gene>
<dbReference type="RefSeq" id="WP_188231088.1">
    <property type="nucleotide sequence ID" value="NZ_JACVXB010000007.1"/>
</dbReference>
<reference evidence="1 2" key="1">
    <citation type="submission" date="2020-09" db="EMBL/GenBank/DDBJ databases">
        <title>TT11 complete genome.</title>
        <authorList>
            <person name="Wu Z."/>
        </authorList>
    </citation>
    <scope>NUCLEOTIDE SEQUENCE [LARGE SCALE GENOMIC DNA]</scope>
    <source>
        <strain evidence="1 2">TT11</strain>
    </source>
</reference>
<sequence>MERVKETVFYKSVLKELSYDFGNVYIFKGFVISELNRGICFNWEQHGQVIAQDVTCFLGSKGEDVVYIANRIHSYAVVPTDWIKFFKNQYNLRDYFIVSHNWISLINLTFEELFFKRKIKRFLTLKEAVNAIQL</sequence>
<comment type="caution">
    <text evidence="1">The sequence shown here is derived from an EMBL/GenBank/DDBJ whole genome shotgun (WGS) entry which is preliminary data.</text>
</comment>
<protein>
    <submittedName>
        <fullName evidence="1">Uncharacterized protein</fullName>
    </submittedName>
</protein>
<evidence type="ECO:0000313" key="2">
    <source>
        <dbReference type="Proteomes" id="UP000600588"/>
    </source>
</evidence>
<evidence type="ECO:0000313" key="1">
    <source>
        <dbReference type="EMBL" id="MBD0833306.1"/>
    </source>
</evidence>
<dbReference type="EMBL" id="JACVXB010000007">
    <property type="protein sequence ID" value="MBD0833306.1"/>
    <property type="molecule type" value="Genomic_DNA"/>
</dbReference>
<accession>A0A8J6Q3A3</accession>
<proteinExistence type="predicted"/>
<name>A0A8J6Q3A3_9FLAO</name>
<dbReference type="AlphaFoldDB" id="A0A8J6Q3A3"/>